<feature type="compositionally biased region" description="Polar residues" evidence="1">
    <location>
        <begin position="10"/>
        <end position="23"/>
    </location>
</feature>
<proteinExistence type="predicted"/>
<reference evidence="2" key="2">
    <citation type="submission" date="2015-06" db="UniProtKB">
        <authorList>
            <consortium name="EnsemblPlants"/>
        </authorList>
    </citation>
    <scope>IDENTIFICATION</scope>
</reference>
<accession>A0A0E0QVL5</accession>
<name>A0A0E0QVL5_ORYRU</name>
<organism evidence="2 3">
    <name type="scientific">Oryza rufipogon</name>
    <name type="common">Brownbeard rice</name>
    <name type="synonym">Asian wild rice</name>
    <dbReference type="NCBI Taxonomy" id="4529"/>
    <lineage>
        <taxon>Eukaryota</taxon>
        <taxon>Viridiplantae</taxon>
        <taxon>Streptophyta</taxon>
        <taxon>Embryophyta</taxon>
        <taxon>Tracheophyta</taxon>
        <taxon>Spermatophyta</taxon>
        <taxon>Magnoliopsida</taxon>
        <taxon>Liliopsida</taxon>
        <taxon>Poales</taxon>
        <taxon>Poaceae</taxon>
        <taxon>BOP clade</taxon>
        <taxon>Oryzoideae</taxon>
        <taxon>Oryzeae</taxon>
        <taxon>Oryzinae</taxon>
        <taxon>Oryza</taxon>
    </lineage>
</organism>
<evidence type="ECO:0000313" key="2">
    <source>
        <dbReference type="EnsemblPlants" id="ORUFI10G00460.1"/>
    </source>
</evidence>
<evidence type="ECO:0000313" key="3">
    <source>
        <dbReference type="Proteomes" id="UP000008022"/>
    </source>
</evidence>
<dbReference type="AlphaFoldDB" id="A0A0E0QVL5"/>
<dbReference type="EnsemblPlants" id="ORUFI10G00460.1">
    <property type="protein sequence ID" value="ORUFI10G00460.1"/>
    <property type="gene ID" value="ORUFI10G00460"/>
</dbReference>
<dbReference type="Gramene" id="ORUFI10G00460.1">
    <property type="protein sequence ID" value="ORUFI10G00460.1"/>
    <property type="gene ID" value="ORUFI10G00460"/>
</dbReference>
<evidence type="ECO:0000256" key="1">
    <source>
        <dbReference type="SAM" id="MobiDB-lite"/>
    </source>
</evidence>
<sequence length="66" mass="7336">MARIQEMHQENTFATLSHRSQPRSYSRYCRCLHPSSSAAGFWGPLGGAVFSLSVCHVKSELLGVVR</sequence>
<feature type="region of interest" description="Disordered" evidence="1">
    <location>
        <begin position="1"/>
        <end position="23"/>
    </location>
</feature>
<keyword evidence="3" id="KW-1185">Reference proteome</keyword>
<reference evidence="3" key="1">
    <citation type="submission" date="2013-06" db="EMBL/GenBank/DDBJ databases">
        <authorList>
            <person name="Zhao Q."/>
        </authorList>
    </citation>
    <scope>NUCLEOTIDE SEQUENCE</scope>
    <source>
        <strain evidence="3">cv. W1943</strain>
    </source>
</reference>
<protein>
    <submittedName>
        <fullName evidence="2">Uncharacterized protein</fullName>
    </submittedName>
</protein>
<dbReference type="HOGENOM" id="CLU_2835663_0_0_1"/>
<dbReference type="Proteomes" id="UP000008022">
    <property type="component" value="Unassembled WGS sequence"/>
</dbReference>